<feature type="domain" description="Toxin co-regulated pilus biosynthesis protein Q C-terminal" evidence="2">
    <location>
        <begin position="159"/>
        <end position="237"/>
    </location>
</feature>
<feature type="signal peptide" evidence="1">
    <location>
        <begin position="1"/>
        <end position="39"/>
    </location>
</feature>
<keyword evidence="1" id="KW-0732">Signal</keyword>
<dbReference type="Pfam" id="PF10671">
    <property type="entry name" value="TcpQ"/>
    <property type="match status" value="1"/>
</dbReference>
<keyword evidence="4" id="KW-1185">Reference proteome</keyword>
<evidence type="ECO:0000313" key="4">
    <source>
        <dbReference type="Proteomes" id="UP000245820"/>
    </source>
</evidence>
<dbReference type="Gene3D" id="3.55.50.30">
    <property type="match status" value="1"/>
</dbReference>
<evidence type="ECO:0000313" key="3">
    <source>
        <dbReference type="EMBL" id="AWL03549.1"/>
    </source>
</evidence>
<proteinExistence type="predicted"/>
<dbReference type="KEGG" id="mtim:DIR46_03195"/>
<dbReference type="EMBL" id="CP029343">
    <property type="protein sequence ID" value="AWL03549.1"/>
    <property type="molecule type" value="Genomic_DNA"/>
</dbReference>
<dbReference type="InterPro" id="IPR018927">
    <property type="entry name" value="Pilus_synth_Q_C"/>
</dbReference>
<evidence type="ECO:0000259" key="2">
    <source>
        <dbReference type="Pfam" id="PF10671"/>
    </source>
</evidence>
<accession>A0A2S2DEN0</accession>
<dbReference type="AlphaFoldDB" id="A0A2S2DEN0"/>
<feature type="chain" id="PRO_5015454422" description="Toxin co-regulated pilus biosynthesis protein Q C-terminal domain-containing protein" evidence="1">
    <location>
        <begin position="40"/>
        <end position="241"/>
    </location>
</feature>
<evidence type="ECO:0000256" key="1">
    <source>
        <dbReference type="SAM" id="SignalP"/>
    </source>
</evidence>
<reference evidence="3 4" key="1">
    <citation type="submission" date="2018-05" db="EMBL/GenBank/DDBJ databases">
        <title>Complete genome sequence of Massilia oculi sp. nov. CCUG 43427T (=DSM 26321T), the type strain of M. oculi, and comparison with genome sequences of other Massilia strains.</title>
        <authorList>
            <person name="Zhu B."/>
        </authorList>
    </citation>
    <scope>NUCLEOTIDE SEQUENCE [LARGE SCALE GENOMIC DNA]</scope>
    <source>
        <strain evidence="3 4">CCUG 43427</strain>
    </source>
</reference>
<name>A0A2S2DEN0_9BURK</name>
<sequence>MSTFLDRVFMPAQNVPSDRRCLRAVACALLLALSMPLTAAPAPTWQRAKFDYVAQRQDLRQVLRDFARAMRVQLDLADEVEGSVTGSFDMAPGVLLDMLGSFHQFVWHYDGAVLYISSSKPGAPKMRLRPKPAEVAQAATAAAPATPTATAAAPKPIPSWTVKLEDGTLSKTFARWAREAGWQLLWEMPVDFRIDANTRVEGEFEQAVTAVADSLAGAETPMQVVLYRGNHVIRVTSKGNQ</sequence>
<dbReference type="OrthoDB" id="5791855at2"/>
<gene>
    <name evidence="3" type="ORF">DIR46_03195</name>
</gene>
<protein>
    <recommendedName>
        <fullName evidence="2">Toxin co-regulated pilus biosynthesis protein Q C-terminal domain-containing protein</fullName>
    </recommendedName>
</protein>
<dbReference type="Proteomes" id="UP000245820">
    <property type="component" value="Chromosome"/>
</dbReference>
<dbReference type="Gene3D" id="3.55.50.70">
    <property type="match status" value="1"/>
</dbReference>
<organism evidence="3 4">
    <name type="scientific">Massilia oculi</name>
    <dbReference type="NCBI Taxonomy" id="945844"/>
    <lineage>
        <taxon>Bacteria</taxon>
        <taxon>Pseudomonadati</taxon>
        <taxon>Pseudomonadota</taxon>
        <taxon>Betaproteobacteria</taxon>
        <taxon>Burkholderiales</taxon>
        <taxon>Oxalobacteraceae</taxon>
        <taxon>Telluria group</taxon>
        <taxon>Massilia</taxon>
    </lineage>
</organism>